<protein>
    <recommendedName>
        <fullName evidence="4">Transposase</fullName>
    </recommendedName>
</protein>
<dbReference type="AlphaFoldDB" id="A0A517MPS7"/>
<dbReference type="EMBL" id="CP036263">
    <property type="protein sequence ID" value="QDS96872.1"/>
    <property type="molecule type" value="Genomic_DNA"/>
</dbReference>
<sequence length="76" mass="9063">MGMRRRRRKQQAYLFLAHNQLPRSSRHAFYAKLKKLLAEAQFDKVVERVCQEHYDESGNGRPRTRSCNGSARRTWL</sequence>
<reference evidence="2 3" key="1">
    <citation type="submission" date="2019-02" db="EMBL/GenBank/DDBJ databases">
        <title>Deep-cultivation of Planctomycetes and their phenomic and genomic characterization uncovers novel biology.</title>
        <authorList>
            <person name="Wiegand S."/>
            <person name="Jogler M."/>
            <person name="Boedeker C."/>
            <person name="Pinto D."/>
            <person name="Vollmers J."/>
            <person name="Rivas-Marin E."/>
            <person name="Kohn T."/>
            <person name="Peeters S.H."/>
            <person name="Heuer A."/>
            <person name="Rast P."/>
            <person name="Oberbeckmann S."/>
            <person name="Bunk B."/>
            <person name="Jeske O."/>
            <person name="Meyerdierks A."/>
            <person name="Storesund J.E."/>
            <person name="Kallscheuer N."/>
            <person name="Luecker S."/>
            <person name="Lage O.M."/>
            <person name="Pohl T."/>
            <person name="Merkel B.J."/>
            <person name="Hornburger P."/>
            <person name="Mueller R.-W."/>
            <person name="Bruemmer F."/>
            <person name="Labrenz M."/>
            <person name="Spormann A.M."/>
            <person name="Op den Camp H."/>
            <person name="Overmann J."/>
            <person name="Amann R."/>
            <person name="Jetten M.S.M."/>
            <person name="Mascher T."/>
            <person name="Medema M.H."/>
            <person name="Devos D.P."/>
            <person name="Kaster A.-K."/>
            <person name="Ovreas L."/>
            <person name="Rohde M."/>
            <person name="Galperin M.Y."/>
            <person name="Jogler C."/>
        </authorList>
    </citation>
    <scope>NUCLEOTIDE SEQUENCE [LARGE SCALE GENOMIC DNA]</scope>
    <source>
        <strain evidence="2 3">HG15A2</strain>
    </source>
</reference>
<feature type="region of interest" description="Disordered" evidence="1">
    <location>
        <begin position="54"/>
        <end position="76"/>
    </location>
</feature>
<evidence type="ECO:0000313" key="2">
    <source>
        <dbReference type="EMBL" id="QDS96872.1"/>
    </source>
</evidence>
<keyword evidence="3" id="KW-1185">Reference proteome</keyword>
<proteinExistence type="predicted"/>
<feature type="compositionally biased region" description="Polar residues" evidence="1">
    <location>
        <begin position="65"/>
        <end position="76"/>
    </location>
</feature>
<dbReference type="KEGG" id="amob:HG15A2_01310"/>
<evidence type="ECO:0000256" key="1">
    <source>
        <dbReference type="SAM" id="MobiDB-lite"/>
    </source>
</evidence>
<evidence type="ECO:0000313" key="3">
    <source>
        <dbReference type="Proteomes" id="UP000319852"/>
    </source>
</evidence>
<evidence type="ECO:0008006" key="4">
    <source>
        <dbReference type="Google" id="ProtNLM"/>
    </source>
</evidence>
<accession>A0A517MPS7</accession>
<dbReference type="Proteomes" id="UP000319852">
    <property type="component" value="Chromosome"/>
</dbReference>
<organism evidence="2 3">
    <name type="scientific">Adhaeretor mobilis</name>
    <dbReference type="NCBI Taxonomy" id="1930276"/>
    <lineage>
        <taxon>Bacteria</taxon>
        <taxon>Pseudomonadati</taxon>
        <taxon>Planctomycetota</taxon>
        <taxon>Planctomycetia</taxon>
        <taxon>Pirellulales</taxon>
        <taxon>Lacipirellulaceae</taxon>
        <taxon>Adhaeretor</taxon>
    </lineage>
</organism>
<name>A0A517MPS7_9BACT</name>
<gene>
    <name evidence="2" type="ORF">HG15A2_01310</name>
</gene>